<organism evidence="1 2">
    <name type="scientific">Alternaria gaisen</name>
    <dbReference type="NCBI Taxonomy" id="167740"/>
    <lineage>
        <taxon>Eukaryota</taxon>
        <taxon>Fungi</taxon>
        <taxon>Dikarya</taxon>
        <taxon>Ascomycota</taxon>
        <taxon>Pezizomycotina</taxon>
        <taxon>Dothideomycetes</taxon>
        <taxon>Pleosporomycetidae</taxon>
        <taxon>Pleosporales</taxon>
        <taxon>Pleosporineae</taxon>
        <taxon>Pleosporaceae</taxon>
        <taxon>Alternaria</taxon>
        <taxon>Alternaria sect. Alternaria</taxon>
    </lineage>
</organism>
<sequence length="2280" mass="250662">MSWRFGGVATTPQELLDVLTQELKSSSAVRTATRANINFVFTGQGAQWPGMGRELLVVRAFKDSLNQPRNVLRQLGASWDLFDELVRDKESSRLKEPQLSQPVTTAIQIALVETFRSFGISPGAVVGHSSGETAAVYTAGYLSHDTAIKIAYYRGFSAEIAKAKGMENGAMLATDLGEATAREYVAKLVKGKATVACQNSLNSSTLSGDTTAVSELEEMLSKDSVFNRRLQVDAAYHSHHMEAAAEEYEKSLGDVCVEQPSTKVRFFSSVVGREVWEGFDFTYWTTNLTSTVRYCDALQALCRTQFAQPQGEQSHQIFAEIGPHNALPGPTRQSISGLDKQSTYSYMSALVRGSGGMGTILGVLCELIKHGHHVDLAALRALDPTCQEANVLHDLPSYAWDHSKSFWNESRLSREHRLRKHPYHDLLGLKVTGHTPLRPSWRHLIGVEGLPWLKDHIVDDTIIFPGSGYLCMVMEAAGQLARDTDPPQDIETLVMRNISFTKALIIPESPSRVELQLNFCPRGWTWSQKQLKKISSRELYDELGAVGNTYGPMFRGINKAIIQADRSASFISIPDVTRMMPAQYMRPHFIHPTTLDILLHSSLPLVNRQVGQASIMPVRIDELALSTLIHNESGFSLAAITTLTSADLRGGDADILVFSDGGDATDRPVMSVSGLELRRLAPTGQPVTFGTARDICYEMKWDADVEFISAEFLRPPRLPPAVKQKWDAIDRATDIYIRRCLQHLGKRALDTSGDHHKLLVKWMNSTVAKTQTCEDPTEAKILEMSSSQGIEGEFLARLGPALPEIITGKVNPLQLMLEDGLLYRVYADDSSKCCYDLMAGYLKSKSFKQSGFTVLEIGAGTGGATLPFLQSLDHNGNRPVVFDFTDTSAGFFESAKERLQDWSDVVNFRTLDIKKNPKDQGFTEGFYDIILACNVLHATSSVDSTLSKVRQLLKPEGVLLLLEVTKPRHYHNVTFGTLPGWWKGVNDSRAAGPLLSPEGWSTRMRKASLNMQLAVYDDNETPISSLIVAKPIQEVTKKKQVQIVLDSSVPIWLRKFADQVLSKLRAEEFEVSLTSWDEMTVNPHDSSIRLVIDNDEHPVLSHATPIKLQSVTEMLKAPSHVLWISVVHDPQFSENPSKHLITGISRTAHAENDRLEMITVDVQQSICQEEGKEEGNRFMSFIMGLVISPSKADLLTMEREYVYKNGQVNIPRVLPSPDIQGWMPGNVTGLPEMKPFHDSQKAWILDIERSEFMKMPVFTENDTFRKSLGENEIEIDVEAIGVPELLIRRSINGFAGRVIAIGSKVDGIKVKDNIVAFAASSYPNRLRVHQSQARVVPQGVSSRIAAALLIPLMAVSHALVNMASTNSPIVLIHGAIGTIAQSAVAIAKALGSVIIQTVSGDVESAALDDVVSRFADHVVPDQGYSSKHQLQKVLGQRKVDVILGFSKNRVSKEVAGTLKPSGHCIHIENGPKPSLQIEQLQYLSDTTISRFRMDAVVKAQPEAVAVAFSTVVDAPGSSKMDIKAVNVVSRPVGELDRLFKQEYQHHRNESTLLHVDDCLVRVWSSEKRSLSLDSDATYVVSGGRGDLGKRFIRLMCAAGARHFVTLSRGVSSSHTQLTSLQTELQENVGNDCVLQDIQCNIADLNEVQNALTIIKTQGLPPVRGIIQAAVALEDSTMNFITSDSFNRVLGAKAHGTMNLRNAFAPEGLAFFISLSSAVTVIGTSGQSNSNAGNSVQDALAQFSNRDGCHYMSLNIGTIEGADATADNQTRVQALRRQGLISITPDELLGFFRYSVTSEARKGHRCRQAIIGFTPESLSLTTAANGTVHSPMFTHKTFKATIQETRDFEKISQLMALWIGEKVANLVAADASEVDLGSSIADFYVDSLIIIELRNWINKELQASISIPETMESQNLLSLGAKVASRSALVPSSISSKVPNSNDEALSIDATASLSLAPSSQPPEMLETPCAQLQRLPAPDFHTALDMLIESRKGFCTQAELEETLRASAEWRGVEKADRDAIVSKFTGSNLRLESYEKALHLERREPLQDHAVFYLGHITGQAPNHTQAERAAIIVHSTLSFKHQLDMGVLEQNSLNGSPLCMSTLQWLFHATQEPRHELDVMRKKYRASGNVAIMRRGHIFVATVHDDDGLAALVALFEDVIQHSEDAIPALSILTSHRRDDWAQLKGSLESITGNASKLEAIQSAAFVICLDEGAPTNPGERATSQLLNDRHLSNRWLDKTLQFSVAANGVSSLIGLNSTLDGLSVKQLHEAITEQILA</sequence>
<proteinExistence type="predicted"/>
<name>A0ACB6F6G1_9PLEO</name>
<dbReference type="Proteomes" id="UP000293547">
    <property type="component" value="Unassembled WGS sequence"/>
</dbReference>
<keyword evidence="2" id="KW-1185">Reference proteome</keyword>
<accession>A0ACB6F6G1</accession>
<evidence type="ECO:0000313" key="1">
    <source>
        <dbReference type="EMBL" id="KAB2100005.1"/>
    </source>
</evidence>
<dbReference type="EMBL" id="PDWZ02000014">
    <property type="protein sequence ID" value="KAB2100005.1"/>
    <property type="molecule type" value="Genomic_DNA"/>
</dbReference>
<protein>
    <submittedName>
        <fullName evidence="1">Highly reducing polyketide synthase</fullName>
    </submittedName>
</protein>
<comment type="caution">
    <text evidence="1">The sequence shown here is derived from an EMBL/GenBank/DDBJ whole genome shotgun (WGS) entry which is preliminary data.</text>
</comment>
<reference evidence="1 2" key="1">
    <citation type="journal article" date="2019" name="bioRxiv">
        <title>Genomics, evolutionary history and diagnostics of the Alternaria alternata species group including apple and Asian pear pathotypes.</title>
        <authorList>
            <person name="Armitage A.D."/>
            <person name="Cockerton H.M."/>
            <person name="Sreenivasaprasad S."/>
            <person name="Woodhall J.W."/>
            <person name="Lane C.R."/>
            <person name="Harrison R.J."/>
            <person name="Clarkson J.P."/>
        </authorList>
    </citation>
    <scope>NUCLEOTIDE SEQUENCE [LARGE SCALE GENOMIC DNA]</scope>
    <source>
        <strain evidence="1 2">FERA 650</strain>
    </source>
</reference>
<evidence type="ECO:0000313" key="2">
    <source>
        <dbReference type="Proteomes" id="UP000293547"/>
    </source>
</evidence>
<gene>
    <name evidence="1" type="ORF">AG0111_0g11753</name>
</gene>